<comment type="caution">
    <text evidence="2">The sequence shown here is derived from an EMBL/GenBank/DDBJ whole genome shotgun (WGS) entry which is preliminary data.</text>
</comment>
<gene>
    <name evidence="2" type="ORF">M0813_10826</name>
</gene>
<evidence type="ECO:0000256" key="1">
    <source>
        <dbReference type="SAM" id="MobiDB-lite"/>
    </source>
</evidence>
<dbReference type="EMBL" id="JAOAOG010000342">
    <property type="protein sequence ID" value="KAJ6226608.1"/>
    <property type="molecule type" value="Genomic_DNA"/>
</dbReference>
<reference evidence="2" key="1">
    <citation type="submission" date="2022-08" db="EMBL/GenBank/DDBJ databases">
        <title>Novel sulfate-reducing endosymbionts in the free-living metamonad Anaeramoeba.</title>
        <authorList>
            <person name="Jerlstrom-Hultqvist J."/>
            <person name="Cepicka I."/>
            <person name="Gallot-Lavallee L."/>
            <person name="Salas-Leiva D."/>
            <person name="Curtis B.A."/>
            <person name="Zahonova K."/>
            <person name="Pipaliya S."/>
            <person name="Dacks J."/>
            <person name="Roger A.J."/>
        </authorList>
    </citation>
    <scope>NUCLEOTIDE SEQUENCE</scope>
    <source>
        <strain evidence="2">Schooner1</strain>
    </source>
</reference>
<feature type="compositionally biased region" description="Basic residues" evidence="1">
    <location>
        <begin position="238"/>
        <end position="249"/>
    </location>
</feature>
<keyword evidence="3" id="KW-1185">Reference proteome</keyword>
<feature type="compositionally biased region" description="Basic and acidic residues" evidence="1">
    <location>
        <begin position="280"/>
        <end position="290"/>
    </location>
</feature>
<proteinExistence type="predicted"/>
<evidence type="ECO:0000313" key="3">
    <source>
        <dbReference type="Proteomes" id="UP001150062"/>
    </source>
</evidence>
<protein>
    <submittedName>
        <fullName evidence="2">Uncharacterized protein</fullName>
    </submittedName>
</protein>
<dbReference type="Proteomes" id="UP001150062">
    <property type="component" value="Unassembled WGS sequence"/>
</dbReference>
<feature type="region of interest" description="Disordered" evidence="1">
    <location>
        <begin position="220"/>
        <end position="255"/>
    </location>
</feature>
<feature type="region of interest" description="Disordered" evidence="1">
    <location>
        <begin position="279"/>
        <end position="312"/>
    </location>
</feature>
<evidence type="ECO:0000313" key="2">
    <source>
        <dbReference type="EMBL" id="KAJ6226608.1"/>
    </source>
</evidence>
<sequence length="446" mass="52893">MNNSLNTNQFFSETQNKTHKKFVAEMEKEIARERDTETEMVMEKQCIPQPSTDVPNKENPKKKSSIIGIFHYSQATLKQIFDKTPKHLVYDYLYQFYIPISVVSYSHEKVVQRRIWVASKNRYCTNSDLVPLIIHSSTFVPDLEKKNENSKPLGIIMTFQYLDVNSPKFIMRRKNGIRSRYCSKSFDKVVEIINFQFVEMVSQIPLEFLKLGDYHKKHLNNGIKKDSSSKTNCTLKKLNGKSNKRKRSYHNITISHKSKKKIILKKLIKNKPVFKKNKTQIKEHEHEHEQQPQQPHQPLEPHGPEPEQQQKTQNKNIFQNDQQTEKPKIDQINHSNRIKPLLTKEEFEISEMPNKSLLRENYLKSHFDFELKQSVETTFFQDINQEFWDSLKSTTFGTEDNVFSPLEQYQFNFNNDYDNNSAPYKNDDLFDENFLSNYEFDYSLLF</sequence>
<accession>A0ABQ8X4L3</accession>
<name>A0ABQ8X4L3_9EUKA</name>
<organism evidence="2 3">
    <name type="scientific">Anaeramoeba flamelloides</name>
    <dbReference type="NCBI Taxonomy" id="1746091"/>
    <lineage>
        <taxon>Eukaryota</taxon>
        <taxon>Metamonada</taxon>
        <taxon>Anaeramoebidae</taxon>
        <taxon>Anaeramoeba</taxon>
    </lineage>
</organism>